<feature type="compositionally biased region" description="Pro residues" evidence="2">
    <location>
        <begin position="357"/>
        <end position="414"/>
    </location>
</feature>
<dbReference type="InterPro" id="IPR013320">
    <property type="entry name" value="ConA-like_dom_sf"/>
</dbReference>
<sequence length="457" mass="51042">MRYDIDNGPRWLTLLVTAASLTAVARGAYPLTTDSNCGCYMTNASRSNYFAHHHFFDFRSLTQYVNVTNPINRWEDNERAASTSAYFRSREWTDVWAIQNWNNTNLLKLNNSDVNDATVKMINSPNNIYIERDASSHTFMTMRTVRHDTFQSSAEFESRSSGYQFLSIRMFARTKGAPGAVTAMFTYRPPPTPHNMALVQEADLEIRTRDPPTYVQYTNQPSWNATSDIPDATRNVSLPGGRRWSDWATYRMDWTPGSSTWFVNGQLHSTISFQAPRDPAQVMFNSWSDGGSWSGPMKVNDQAAMQIQWIELVYNNTDPGNVKTGRCVNVCSIDETTQLGTPVLMTGSTGGQNPQVPQQPRPSNPAIPQQPRPSNPAIPQQPRPSNPAIPQQPRPSNPSIPQQPRPSNPVPPQQPAGGGGCTSKKYDQCDGKNWNGCKSCGGGTTCKFQNDYYSQCL</sequence>
<feature type="signal peptide" evidence="3">
    <location>
        <begin position="1"/>
        <end position="27"/>
    </location>
</feature>
<dbReference type="AlphaFoldDB" id="A0AA40CKA3"/>
<evidence type="ECO:0000313" key="7">
    <source>
        <dbReference type="Proteomes" id="UP001174936"/>
    </source>
</evidence>
<dbReference type="Proteomes" id="UP001174936">
    <property type="component" value="Unassembled WGS sequence"/>
</dbReference>
<dbReference type="PANTHER" id="PTHR38121">
    <property type="entry name" value="GH16 DOMAIN-CONTAINING PROTEIN"/>
    <property type="match status" value="1"/>
</dbReference>
<dbReference type="InterPro" id="IPR035971">
    <property type="entry name" value="CBD_sf"/>
</dbReference>
<keyword evidence="6" id="KW-0378">Hydrolase</keyword>
<name>A0AA40CKA3_9PEZI</name>
<dbReference type="InterPro" id="IPR000254">
    <property type="entry name" value="CBD"/>
</dbReference>
<dbReference type="InterPro" id="IPR000757">
    <property type="entry name" value="Beta-glucanase-like"/>
</dbReference>
<evidence type="ECO:0000256" key="1">
    <source>
        <dbReference type="ARBA" id="ARBA00022729"/>
    </source>
</evidence>
<dbReference type="EMBL" id="JAULSV010000006">
    <property type="protein sequence ID" value="KAK0640598.1"/>
    <property type="molecule type" value="Genomic_DNA"/>
</dbReference>
<dbReference type="GO" id="GO:0030248">
    <property type="term" value="F:cellulose binding"/>
    <property type="evidence" value="ECO:0007669"/>
    <property type="project" value="InterPro"/>
</dbReference>
<dbReference type="Pfam" id="PF00722">
    <property type="entry name" value="Glyco_hydro_16"/>
    <property type="match status" value="1"/>
</dbReference>
<evidence type="ECO:0000256" key="3">
    <source>
        <dbReference type="SAM" id="SignalP"/>
    </source>
</evidence>
<feature type="chain" id="PRO_5041215378" evidence="3">
    <location>
        <begin position="28"/>
        <end position="457"/>
    </location>
</feature>
<dbReference type="PROSITE" id="PS51762">
    <property type="entry name" value="GH16_2"/>
    <property type="match status" value="1"/>
</dbReference>
<dbReference type="PANTHER" id="PTHR38121:SF4">
    <property type="entry name" value="GH16 DOMAIN-CONTAINING PROTEIN-RELATED"/>
    <property type="match status" value="1"/>
</dbReference>
<dbReference type="SUPFAM" id="SSF49899">
    <property type="entry name" value="Concanavalin A-like lectins/glucanases"/>
    <property type="match status" value="1"/>
</dbReference>
<comment type="caution">
    <text evidence="6">The sequence shown here is derived from an EMBL/GenBank/DDBJ whole genome shotgun (WGS) entry which is preliminary data.</text>
</comment>
<dbReference type="GO" id="GO:0005975">
    <property type="term" value="P:carbohydrate metabolic process"/>
    <property type="evidence" value="ECO:0007669"/>
    <property type="project" value="InterPro"/>
</dbReference>
<dbReference type="SMART" id="SM00236">
    <property type="entry name" value="fCBD"/>
    <property type="match status" value="1"/>
</dbReference>
<feature type="domain" description="GH16" evidence="5">
    <location>
        <begin position="62"/>
        <end position="318"/>
    </location>
</feature>
<dbReference type="PROSITE" id="PS51164">
    <property type="entry name" value="CBM1_2"/>
    <property type="match status" value="1"/>
</dbReference>
<dbReference type="GO" id="GO:0005576">
    <property type="term" value="C:extracellular region"/>
    <property type="evidence" value="ECO:0007669"/>
    <property type="project" value="InterPro"/>
</dbReference>
<feature type="region of interest" description="Disordered" evidence="2">
    <location>
        <begin position="341"/>
        <end position="425"/>
    </location>
</feature>
<reference evidence="6" key="1">
    <citation type="submission" date="2023-06" db="EMBL/GenBank/DDBJ databases">
        <title>Genome-scale phylogeny and comparative genomics of the fungal order Sordariales.</title>
        <authorList>
            <consortium name="Lawrence Berkeley National Laboratory"/>
            <person name="Hensen N."/>
            <person name="Bonometti L."/>
            <person name="Westerberg I."/>
            <person name="Brannstrom I.O."/>
            <person name="Guillou S."/>
            <person name="Cros-Aarteil S."/>
            <person name="Calhoun S."/>
            <person name="Haridas S."/>
            <person name="Kuo A."/>
            <person name="Mondo S."/>
            <person name="Pangilinan J."/>
            <person name="Riley R."/>
            <person name="Labutti K."/>
            <person name="Andreopoulos B."/>
            <person name="Lipzen A."/>
            <person name="Chen C."/>
            <person name="Yanf M."/>
            <person name="Daum C."/>
            <person name="Ng V."/>
            <person name="Clum A."/>
            <person name="Steindorff A."/>
            <person name="Ohm R."/>
            <person name="Martin F."/>
            <person name="Silar P."/>
            <person name="Natvig D."/>
            <person name="Lalanne C."/>
            <person name="Gautier V."/>
            <person name="Ament-Velasquez S.L."/>
            <person name="Kruys A."/>
            <person name="Hutchinson M.I."/>
            <person name="Powell A.J."/>
            <person name="Barry K."/>
            <person name="Miller A.N."/>
            <person name="Grigoriev I.V."/>
            <person name="Debuchy R."/>
            <person name="Gladieux P."/>
            <person name="Thoren M.H."/>
            <person name="Johannesson H."/>
        </authorList>
    </citation>
    <scope>NUCLEOTIDE SEQUENCE</scope>
    <source>
        <strain evidence="6">SMH2532-1</strain>
    </source>
</reference>
<feature type="domain" description="CBM1" evidence="4">
    <location>
        <begin position="421"/>
        <end position="457"/>
    </location>
</feature>
<gene>
    <name evidence="6" type="ORF">B0T16DRAFT_495488</name>
</gene>
<keyword evidence="1 3" id="KW-0732">Signal</keyword>
<evidence type="ECO:0000259" key="5">
    <source>
        <dbReference type="PROSITE" id="PS51762"/>
    </source>
</evidence>
<dbReference type="Gene3D" id="2.60.120.200">
    <property type="match status" value="1"/>
</dbReference>
<evidence type="ECO:0000313" key="6">
    <source>
        <dbReference type="EMBL" id="KAK0640598.1"/>
    </source>
</evidence>
<evidence type="ECO:0000259" key="4">
    <source>
        <dbReference type="PROSITE" id="PS51164"/>
    </source>
</evidence>
<dbReference type="SUPFAM" id="SSF57180">
    <property type="entry name" value="Cellulose-binding domain"/>
    <property type="match status" value="1"/>
</dbReference>
<protein>
    <submittedName>
        <fullName evidence="6">Glycoside hydrolase family 16 protein</fullName>
    </submittedName>
</protein>
<dbReference type="GO" id="GO:0004553">
    <property type="term" value="F:hydrolase activity, hydrolyzing O-glycosyl compounds"/>
    <property type="evidence" value="ECO:0007669"/>
    <property type="project" value="InterPro"/>
</dbReference>
<proteinExistence type="predicted"/>
<dbReference type="Pfam" id="PF00734">
    <property type="entry name" value="CBM_1"/>
    <property type="match status" value="1"/>
</dbReference>
<keyword evidence="7" id="KW-1185">Reference proteome</keyword>
<organism evidence="6 7">
    <name type="scientific">Cercophora newfieldiana</name>
    <dbReference type="NCBI Taxonomy" id="92897"/>
    <lineage>
        <taxon>Eukaryota</taxon>
        <taxon>Fungi</taxon>
        <taxon>Dikarya</taxon>
        <taxon>Ascomycota</taxon>
        <taxon>Pezizomycotina</taxon>
        <taxon>Sordariomycetes</taxon>
        <taxon>Sordariomycetidae</taxon>
        <taxon>Sordariales</taxon>
        <taxon>Lasiosphaeriaceae</taxon>
        <taxon>Cercophora</taxon>
    </lineage>
</organism>
<accession>A0AA40CKA3</accession>
<evidence type="ECO:0000256" key="2">
    <source>
        <dbReference type="SAM" id="MobiDB-lite"/>
    </source>
</evidence>
<dbReference type="CDD" id="cd00413">
    <property type="entry name" value="Glyco_hydrolase_16"/>
    <property type="match status" value="1"/>
</dbReference>